<evidence type="ECO:0000256" key="1">
    <source>
        <dbReference type="SAM" id="MobiDB-lite"/>
    </source>
</evidence>
<comment type="caution">
    <text evidence="3">The sequence shown here is derived from an EMBL/GenBank/DDBJ whole genome shotgun (WGS) entry which is preliminary data.</text>
</comment>
<dbReference type="Proteomes" id="UP000027192">
    <property type="component" value="Unassembled WGS sequence"/>
</dbReference>
<dbReference type="STRING" id="1654360.EA58_15180"/>
<evidence type="ECO:0000256" key="2">
    <source>
        <dbReference type="SAM" id="SignalP"/>
    </source>
</evidence>
<protein>
    <recommendedName>
        <fullName evidence="5">Lipoprotein</fullName>
    </recommendedName>
</protein>
<dbReference type="AlphaFoldDB" id="A0A066RTN8"/>
<feature type="signal peptide" evidence="2">
    <location>
        <begin position="1"/>
        <end position="22"/>
    </location>
</feature>
<accession>A0A066RTN8</accession>
<organism evidence="3 4">
    <name type="scientific">Photobacterium galatheae</name>
    <dbReference type="NCBI Taxonomy" id="1654360"/>
    <lineage>
        <taxon>Bacteria</taxon>
        <taxon>Pseudomonadati</taxon>
        <taxon>Pseudomonadota</taxon>
        <taxon>Gammaproteobacteria</taxon>
        <taxon>Vibrionales</taxon>
        <taxon>Vibrionaceae</taxon>
        <taxon>Photobacterium</taxon>
    </lineage>
</organism>
<keyword evidence="4" id="KW-1185">Reference proteome</keyword>
<name>A0A066RTN8_9GAMM</name>
<feature type="region of interest" description="Disordered" evidence="1">
    <location>
        <begin position="50"/>
        <end position="69"/>
    </location>
</feature>
<evidence type="ECO:0000313" key="3">
    <source>
        <dbReference type="EMBL" id="KDM90728.1"/>
    </source>
</evidence>
<reference evidence="3 4" key="1">
    <citation type="submission" date="2014-04" db="EMBL/GenBank/DDBJ databases">
        <title>Draft genome sequence of Photobacterium halotolerans S2753: a solonamide, ngercheumicin and holomycin producer.</title>
        <authorList>
            <person name="Machado H.R."/>
            <person name="Gram L."/>
        </authorList>
    </citation>
    <scope>NUCLEOTIDE SEQUENCE [LARGE SCALE GENOMIC DNA]</scope>
    <source>
        <strain evidence="3 4">S2753</strain>
    </source>
</reference>
<evidence type="ECO:0008006" key="5">
    <source>
        <dbReference type="Google" id="ProtNLM"/>
    </source>
</evidence>
<dbReference type="OrthoDB" id="5816320at2"/>
<gene>
    <name evidence="3" type="ORF">EA58_15180</name>
</gene>
<dbReference type="RefSeq" id="WP_036754447.1">
    <property type="nucleotide sequence ID" value="NZ_JAGSGC010000007.1"/>
</dbReference>
<evidence type="ECO:0000313" key="4">
    <source>
        <dbReference type="Proteomes" id="UP000027192"/>
    </source>
</evidence>
<feature type="chain" id="PRO_5001626087" description="Lipoprotein" evidence="2">
    <location>
        <begin position="23"/>
        <end position="154"/>
    </location>
</feature>
<proteinExistence type="predicted"/>
<keyword evidence="2" id="KW-0732">Signal</keyword>
<sequence>MSWHVIRIFWLSFFAWVLPAQAMACLDDKGATTGQSTVVVQSHLLDTVLSEHASQNQKPQNPVPATETRSAGSAVAILHSYRWNIPERHNVHDGEPDLSGWVPPLYPVTDTRLALRFVQPPKHVSYQDFHPSYRLSGWKETNAMYVALNSQYFC</sequence>
<dbReference type="EMBL" id="JMIB01000028">
    <property type="protein sequence ID" value="KDM90728.1"/>
    <property type="molecule type" value="Genomic_DNA"/>
</dbReference>